<keyword evidence="2" id="KW-1185">Reference proteome</keyword>
<reference evidence="1" key="1">
    <citation type="submission" date="2024-05" db="EMBL/GenBank/DDBJ databases">
        <title>Isolation and characterization of Sporomusa carbonis sp. nov., a carboxydotrophic hydrogenogen in the genus of Sporomusa isolated from a charcoal burning pile.</title>
        <authorList>
            <person name="Boeer T."/>
            <person name="Rosenbaum F."/>
            <person name="Eysell L."/>
            <person name="Mueller V."/>
            <person name="Daniel R."/>
            <person name="Poehlein A."/>
        </authorList>
    </citation>
    <scope>NUCLEOTIDE SEQUENCE [LARGE SCALE GENOMIC DNA]</scope>
    <source>
        <strain evidence="1">DSM 10669</strain>
    </source>
</reference>
<sequence>MTKSIYDVSWLDLIPSSISGDVQVQAISAAVTPQLQEVSNAIKECTILVRIDELSENVIDLLAWQYHVDFYEPDLTLTQKRALVKTSIDAHRHKGTPYAVKLVVTAILEDAEVQEWFDYGGDPYYFRVVKIGGQMIDADTYTRLKKAIDKVKNTRSWLDGVSLTRTIEGSIYFGILNSVHRKVDIHPIFFNMSDITNAQYLGAAMHIHRKTTM</sequence>
<gene>
    <name evidence="1" type="ORF">SPSIL_009150</name>
</gene>
<organism evidence="1 2">
    <name type="scientific">Sporomusa silvacetica DSM 10669</name>
    <dbReference type="NCBI Taxonomy" id="1123289"/>
    <lineage>
        <taxon>Bacteria</taxon>
        <taxon>Bacillati</taxon>
        <taxon>Bacillota</taxon>
        <taxon>Negativicutes</taxon>
        <taxon>Selenomonadales</taxon>
        <taxon>Sporomusaceae</taxon>
        <taxon>Sporomusa</taxon>
    </lineage>
</organism>
<dbReference type="RefSeq" id="WP_094607723.1">
    <property type="nucleotide sequence ID" value="NZ_CP155573.1"/>
</dbReference>
<accession>A0ABZ3IGJ8</accession>
<dbReference type="Pfam" id="PF09684">
    <property type="entry name" value="Tail_P2_I"/>
    <property type="match status" value="1"/>
</dbReference>
<proteinExistence type="predicted"/>
<protein>
    <recommendedName>
        <fullName evidence="3">Phage tail protein</fullName>
    </recommendedName>
</protein>
<name>A0ABZ3IGJ8_9FIRM</name>
<evidence type="ECO:0008006" key="3">
    <source>
        <dbReference type="Google" id="ProtNLM"/>
    </source>
</evidence>
<evidence type="ECO:0000313" key="2">
    <source>
        <dbReference type="Proteomes" id="UP000216752"/>
    </source>
</evidence>
<dbReference type="Proteomes" id="UP000216752">
    <property type="component" value="Chromosome"/>
</dbReference>
<dbReference type="EMBL" id="CP155573">
    <property type="protein sequence ID" value="XFO64806.1"/>
    <property type="molecule type" value="Genomic_DNA"/>
</dbReference>
<dbReference type="InterPro" id="IPR006521">
    <property type="entry name" value="Tail_protein_I"/>
</dbReference>
<evidence type="ECO:0000313" key="1">
    <source>
        <dbReference type="EMBL" id="XFO64806.1"/>
    </source>
</evidence>
<dbReference type="NCBIfam" id="TIGR01634">
    <property type="entry name" value="tail_P2_I"/>
    <property type="match status" value="1"/>
</dbReference>